<dbReference type="InterPro" id="IPR012337">
    <property type="entry name" value="RNaseH-like_sf"/>
</dbReference>
<dbReference type="RefSeq" id="WP_320685910.1">
    <property type="nucleotide sequence ID" value="NZ_JAXBLV010000081.1"/>
</dbReference>
<organism evidence="3 4">
    <name type="scientific">Gemmata algarum</name>
    <dbReference type="NCBI Taxonomy" id="2975278"/>
    <lineage>
        <taxon>Bacteria</taxon>
        <taxon>Pseudomonadati</taxon>
        <taxon>Planctomycetota</taxon>
        <taxon>Planctomycetia</taxon>
        <taxon>Gemmatales</taxon>
        <taxon>Gemmataceae</taxon>
        <taxon>Gemmata</taxon>
    </lineage>
</organism>
<dbReference type="InterPro" id="IPR039365">
    <property type="entry name" value="IS701-like"/>
</dbReference>
<protein>
    <submittedName>
        <fullName evidence="3">IS701 family transposase</fullName>
    </submittedName>
</protein>
<accession>A0ABU5EV96</accession>
<dbReference type="PANTHER" id="PTHR33627">
    <property type="entry name" value="TRANSPOSASE"/>
    <property type="match status" value="1"/>
</dbReference>
<keyword evidence="4" id="KW-1185">Reference proteome</keyword>
<dbReference type="InterPro" id="IPR038721">
    <property type="entry name" value="IS701-like_DDE_dom"/>
</dbReference>
<dbReference type="Pfam" id="PF13546">
    <property type="entry name" value="DDE_5"/>
    <property type="match status" value="1"/>
</dbReference>
<dbReference type="NCBIfam" id="NF033540">
    <property type="entry name" value="transpos_IS701"/>
    <property type="match status" value="1"/>
</dbReference>
<evidence type="ECO:0000313" key="3">
    <source>
        <dbReference type="EMBL" id="MDY3559085.1"/>
    </source>
</evidence>
<dbReference type="PANTHER" id="PTHR33627:SF1">
    <property type="entry name" value="TRANSPOSASE"/>
    <property type="match status" value="1"/>
</dbReference>
<feature type="region of interest" description="Disordered" evidence="1">
    <location>
        <begin position="244"/>
        <end position="274"/>
    </location>
</feature>
<name>A0ABU5EV96_9BACT</name>
<evidence type="ECO:0000313" key="4">
    <source>
        <dbReference type="Proteomes" id="UP001272242"/>
    </source>
</evidence>
<proteinExistence type="predicted"/>
<evidence type="ECO:0000259" key="2">
    <source>
        <dbReference type="Pfam" id="PF13546"/>
    </source>
</evidence>
<comment type="caution">
    <text evidence="3">The sequence shown here is derived from an EMBL/GenBank/DDBJ whole genome shotgun (WGS) entry which is preliminary data.</text>
</comment>
<dbReference type="Proteomes" id="UP001272242">
    <property type="component" value="Unassembled WGS sequence"/>
</dbReference>
<reference evidence="4" key="1">
    <citation type="journal article" date="2023" name="Mar. Drugs">
        <title>Gemmata algarum, a Novel Planctomycete Isolated from an Algal Mat, Displays Antimicrobial Activity.</title>
        <authorList>
            <person name="Kumar G."/>
            <person name="Kallscheuer N."/>
            <person name="Kashif M."/>
            <person name="Ahamad S."/>
            <person name="Jagadeeshwari U."/>
            <person name="Pannikurungottu S."/>
            <person name="Haufschild T."/>
            <person name="Kabuu M."/>
            <person name="Sasikala C."/>
            <person name="Jogler C."/>
            <person name="Ramana C."/>
        </authorList>
    </citation>
    <scope>NUCLEOTIDE SEQUENCE [LARGE SCALE GENOMIC DNA]</scope>
    <source>
        <strain evidence="4">JC673</strain>
    </source>
</reference>
<sequence length="469" mass="52363">MKTYTPCLEPAVLDRLREYADLFADEFPQSKPAAWAGVYLQGLLLDGERKSIEPLSHRVRLPEGLSSTDPEQPLQQFVNQSPWDHDAVLKRYRAHLAHTFASPDGIFLFDDVSFPKQGTHSVGVQRQYCGALGKKANCQVAVSVHYVSPKGHYPLDLRLYLPDSWLTDGTRLDKAGVPKDQRRALTKPEIASELLDRVRAEGLPGRSAVADAGYGVSGPFRAGLEQRGLTYIVGVTGDFVVFTEQPTWDRPEPGRPGSGRPRTRPPLAPSRPRPVALSALAERVRRQRVDWREGTKGMLSGHFAWLRVWPGHGWKTGDCADEQPLWVLIEKPGDDGPLKFAFSNLPAGTSRIGAVRLWKSRWPVEQGYQQLKEELGLDHFEGRSWRGFHHHAAMALLAYGFLLLERHRATEERMQKKAARPERVKKGYRAGAHVTRHSARVAAPADALSQARLYLLSSGPPTPAQRVTE</sequence>
<feature type="domain" description="Transposase IS701-like DDE" evidence="2">
    <location>
        <begin position="23"/>
        <end position="297"/>
    </location>
</feature>
<gene>
    <name evidence="3" type="ORF">R5W23_006288</name>
</gene>
<evidence type="ECO:0000256" key="1">
    <source>
        <dbReference type="SAM" id="MobiDB-lite"/>
    </source>
</evidence>
<dbReference type="EMBL" id="JAXBLV010000081">
    <property type="protein sequence ID" value="MDY3559085.1"/>
    <property type="molecule type" value="Genomic_DNA"/>
</dbReference>
<dbReference type="SUPFAM" id="SSF53098">
    <property type="entry name" value="Ribonuclease H-like"/>
    <property type="match status" value="1"/>
</dbReference>